<dbReference type="EMBL" id="BDUF01000049">
    <property type="protein sequence ID" value="GAX90099.1"/>
    <property type="molecule type" value="Genomic_DNA"/>
</dbReference>
<evidence type="ECO:0000313" key="8">
    <source>
        <dbReference type="Proteomes" id="UP000217785"/>
    </source>
</evidence>
<evidence type="ECO:0000256" key="3">
    <source>
        <dbReference type="ARBA" id="ARBA00022563"/>
    </source>
</evidence>
<name>A0A292YMH6_9BACL</name>
<dbReference type="InterPro" id="IPR000559">
    <property type="entry name" value="Formate_THF_ligase"/>
</dbReference>
<evidence type="ECO:0000256" key="6">
    <source>
        <dbReference type="ARBA" id="ARBA00022840"/>
    </source>
</evidence>
<dbReference type="Gene3D" id="3.10.410.10">
    <property type="entry name" value="Formyltetrahydrofolate synthetase, domain 3"/>
    <property type="match status" value="1"/>
</dbReference>
<keyword evidence="3" id="KW-0554">One-carbon metabolism</keyword>
<dbReference type="Pfam" id="PF01268">
    <property type="entry name" value="FTHFS"/>
    <property type="match status" value="1"/>
</dbReference>
<keyword evidence="6" id="KW-0067">ATP-binding</keyword>
<dbReference type="GO" id="GO:0004329">
    <property type="term" value="F:formate-tetrahydrofolate ligase activity"/>
    <property type="evidence" value="ECO:0007669"/>
    <property type="project" value="UniProtKB-EC"/>
</dbReference>
<dbReference type="UniPathway" id="UPA00193"/>
<dbReference type="AlphaFoldDB" id="A0A292YMH6"/>
<dbReference type="GO" id="GO:0035999">
    <property type="term" value="P:tetrahydrofolate interconversion"/>
    <property type="evidence" value="ECO:0007669"/>
    <property type="project" value="UniProtKB-UniPathway"/>
</dbReference>
<evidence type="ECO:0000313" key="7">
    <source>
        <dbReference type="EMBL" id="GAX90099.1"/>
    </source>
</evidence>
<comment type="pathway">
    <text evidence="1">One-carbon metabolism; tetrahydrofolate interconversion.</text>
</comment>
<proteinExistence type="predicted"/>
<dbReference type="Gene3D" id="3.40.50.300">
    <property type="entry name" value="P-loop containing nucleotide triphosphate hydrolases"/>
    <property type="match status" value="1"/>
</dbReference>
<dbReference type="EC" id="6.3.4.3" evidence="2"/>
<evidence type="ECO:0000256" key="2">
    <source>
        <dbReference type="ARBA" id="ARBA00012295"/>
    </source>
</evidence>
<dbReference type="Proteomes" id="UP000217785">
    <property type="component" value="Unassembled WGS sequence"/>
</dbReference>
<evidence type="ECO:0000256" key="1">
    <source>
        <dbReference type="ARBA" id="ARBA00004777"/>
    </source>
</evidence>
<organism evidence="7 8">
    <name type="scientific">Effusibacillus lacus</name>
    <dbReference type="NCBI Taxonomy" id="1348429"/>
    <lineage>
        <taxon>Bacteria</taxon>
        <taxon>Bacillati</taxon>
        <taxon>Bacillota</taxon>
        <taxon>Bacilli</taxon>
        <taxon>Bacillales</taxon>
        <taxon>Alicyclobacillaceae</taxon>
        <taxon>Effusibacillus</taxon>
    </lineage>
</organism>
<dbReference type="InterPro" id="IPR027417">
    <property type="entry name" value="P-loop_NTPase"/>
</dbReference>
<evidence type="ECO:0000256" key="5">
    <source>
        <dbReference type="ARBA" id="ARBA00022741"/>
    </source>
</evidence>
<keyword evidence="5" id="KW-0547">Nucleotide-binding</keyword>
<accession>A0A292YMH6</accession>
<dbReference type="FunFam" id="3.10.410.10:FF:000001">
    <property type="entry name" value="Putative formate--tetrahydrofolate ligase"/>
    <property type="match status" value="1"/>
</dbReference>
<dbReference type="SUPFAM" id="SSF52540">
    <property type="entry name" value="P-loop containing nucleoside triphosphate hydrolases"/>
    <property type="match status" value="1"/>
</dbReference>
<dbReference type="GO" id="GO:0005524">
    <property type="term" value="F:ATP binding"/>
    <property type="evidence" value="ECO:0007669"/>
    <property type="project" value="UniProtKB-KW"/>
</dbReference>
<evidence type="ECO:0000256" key="4">
    <source>
        <dbReference type="ARBA" id="ARBA00022598"/>
    </source>
</evidence>
<sequence>MVVVATIRALKLHGGAGKDRLNEENKEALSKGFRNLEKHLDTVSKFGLPYVVALNRFQSDLDLEVQLFGRLCTDRNIPFAETDVWRQGGEGAVELANKVVQLAESGGKFELLYDQTLPIDEKIEIIAREVYGADGVQFTPEARKQIAICVQHGWDQLPICVAKTQYSLSDNPQLIGRPHSFTITVREIRPKLGAGFLVALTGDILTMPGLPKRPAALNMDIDPYGNITGLF</sequence>
<keyword evidence="4 7" id="KW-0436">Ligase</keyword>
<reference evidence="8" key="1">
    <citation type="submission" date="2017-07" db="EMBL/GenBank/DDBJ databases">
        <title>Draft genome sequence of Effusibacillus lacus strain skLN1.</title>
        <authorList>
            <person name="Watanabe M."/>
            <person name="Kojima H."/>
            <person name="Fukui M."/>
        </authorList>
    </citation>
    <scope>NUCLEOTIDE SEQUENCE [LARGE SCALE GENOMIC DNA]</scope>
    <source>
        <strain evidence="8">skLN1</strain>
    </source>
</reference>
<keyword evidence="8" id="KW-1185">Reference proteome</keyword>
<dbReference type="InterPro" id="IPR020628">
    <property type="entry name" value="Formate_THF_ligase_CS"/>
</dbReference>
<gene>
    <name evidence="7" type="ORF">EFBL_1725</name>
</gene>
<comment type="caution">
    <text evidence="7">The sequence shown here is derived from an EMBL/GenBank/DDBJ whole genome shotgun (WGS) entry which is preliminary data.</text>
</comment>
<protein>
    <recommendedName>
        <fullName evidence="2">formate--tetrahydrofolate ligase</fullName>
        <ecNumber evidence="2">6.3.4.3</ecNumber>
    </recommendedName>
</protein>
<dbReference type="PROSITE" id="PS00722">
    <property type="entry name" value="FTHFS_2"/>
    <property type="match status" value="1"/>
</dbReference>